<keyword evidence="1" id="KW-0812">Transmembrane</keyword>
<dbReference type="EMBL" id="QYUL01000001">
    <property type="protein sequence ID" value="RJF84754.1"/>
    <property type="molecule type" value="Genomic_DNA"/>
</dbReference>
<dbReference type="Proteomes" id="UP000283458">
    <property type="component" value="Unassembled WGS sequence"/>
</dbReference>
<evidence type="ECO:0000313" key="3">
    <source>
        <dbReference type="EMBL" id="RJF84754.1"/>
    </source>
</evidence>
<evidence type="ECO:0000259" key="2">
    <source>
        <dbReference type="Pfam" id="PF11127"/>
    </source>
</evidence>
<protein>
    <submittedName>
        <fullName evidence="3">DUF2892 domain-containing protein</fullName>
    </submittedName>
</protein>
<evidence type="ECO:0000256" key="1">
    <source>
        <dbReference type="SAM" id="Phobius"/>
    </source>
</evidence>
<dbReference type="OrthoDB" id="9804804at2"/>
<dbReference type="RefSeq" id="WP_119830391.1">
    <property type="nucleotide sequence ID" value="NZ_QYUL01000001.1"/>
</dbReference>
<evidence type="ECO:0000313" key="4">
    <source>
        <dbReference type="Proteomes" id="UP000283458"/>
    </source>
</evidence>
<gene>
    <name evidence="3" type="ORF">D3877_09705</name>
</gene>
<name>A0A418W477_9PROT</name>
<proteinExistence type="predicted"/>
<dbReference type="AlphaFoldDB" id="A0A418W477"/>
<keyword evidence="4" id="KW-1185">Reference proteome</keyword>
<keyword evidence="1" id="KW-0472">Membrane</keyword>
<feature type="transmembrane region" description="Helical" evidence="1">
    <location>
        <begin position="12"/>
        <end position="29"/>
    </location>
</feature>
<dbReference type="InterPro" id="IPR021309">
    <property type="entry name" value="YgaP-like_TM"/>
</dbReference>
<organism evidence="3 4">
    <name type="scientific">Azospirillum cavernae</name>
    <dbReference type="NCBI Taxonomy" id="2320860"/>
    <lineage>
        <taxon>Bacteria</taxon>
        <taxon>Pseudomonadati</taxon>
        <taxon>Pseudomonadota</taxon>
        <taxon>Alphaproteobacteria</taxon>
        <taxon>Rhodospirillales</taxon>
        <taxon>Azospirillaceae</taxon>
        <taxon>Azospirillum</taxon>
    </lineage>
</organism>
<feature type="transmembrane region" description="Helical" evidence="1">
    <location>
        <begin position="35"/>
        <end position="55"/>
    </location>
</feature>
<keyword evidence="1" id="KW-1133">Transmembrane helix</keyword>
<reference evidence="3 4" key="1">
    <citation type="submission" date="2018-09" db="EMBL/GenBank/DDBJ databases">
        <authorList>
            <person name="Zhu H."/>
        </authorList>
    </citation>
    <scope>NUCLEOTIDE SEQUENCE [LARGE SCALE GENOMIC DNA]</scope>
    <source>
        <strain evidence="3 4">K2W22B-5</strain>
    </source>
</reference>
<comment type="caution">
    <text evidence="3">The sequence shown here is derived from an EMBL/GenBank/DDBJ whole genome shotgun (WGS) entry which is preliminary data.</text>
</comment>
<accession>A0A418W477</accession>
<dbReference type="Pfam" id="PF11127">
    <property type="entry name" value="YgaP-like_TM"/>
    <property type="match status" value="1"/>
</dbReference>
<sequence length="67" mass="7157">MFCRNIGPVDRALRAIVGLVLISLTVVGPQTLWGLVGIVPLLTAFLGFCPAYTILGVKTCRVEDRAA</sequence>
<feature type="domain" description="Inner membrane protein YgaP-like transmembrane" evidence="2">
    <location>
        <begin position="4"/>
        <end position="62"/>
    </location>
</feature>